<dbReference type="Gene3D" id="2.40.70.10">
    <property type="entry name" value="Acid Proteases"/>
    <property type="match status" value="1"/>
</dbReference>
<accession>A0A176W2M5</accession>
<sequence length="302" mass="34614">MCGRVETRSSRRSKEEERDTRKHSRKADDRKGKGEEKTSSRSDLRPARRPSAMRETPAARTDTQTEDEQVRVLKREYTPDIRDEVAELLKEAIRTRTETEGRNIPTPSVARTSASLEPRKTSASSRHAHYDLVEDIGNQRANITFNQLLDDNKTVFEPTTRVLRLADQTRRMPLGMLRNIRTNIGGAEFQLTYIILQPLVKQGYDILLGRPWLYGAQVRCDWRRHRLKFSHPKYPSRTITVPWTKIPHKGETPSTSAGYTSGADSDSSIRSDYWTPDSDYFVGFVACCSVEEELDAIQPEDE</sequence>
<dbReference type="CDD" id="cd00303">
    <property type="entry name" value="retropepsin_like"/>
    <property type="match status" value="1"/>
</dbReference>
<comment type="caution">
    <text evidence="2">The sequence shown here is derived from an EMBL/GenBank/DDBJ whole genome shotgun (WGS) entry which is preliminary data.</text>
</comment>
<evidence type="ECO:0000313" key="2">
    <source>
        <dbReference type="EMBL" id="OAE27280.1"/>
    </source>
</evidence>
<dbReference type="AlphaFoldDB" id="A0A176W2M5"/>
<reference evidence="2" key="1">
    <citation type="submission" date="2016-03" db="EMBL/GenBank/DDBJ databases">
        <title>Mechanisms controlling the formation of the plant cell surface in tip-growing cells are functionally conserved among land plants.</title>
        <authorList>
            <person name="Honkanen S."/>
            <person name="Jones V.A."/>
            <person name="Morieri G."/>
            <person name="Champion C."/>
            <person name="Hetherington A.J."/>
            <person name="Kelly S."/>
            <person name="Saint-Marcoux D."/>
            <person name="Proust H."/>
            <person name="Prescott H."/>
            <person name="Dolan L."/>
        </authorList>
    </citation>
    <scope>NUCLEOTIDE SEQUENCE [LARGE SCALE GENOMIC DNA]</scope>
    <source>
        <tissue evidence="2">Whole gametophyte</tissue>
    </source>
</reference>
<feature type="compositionally biased region" description="Polar residues" evidence="1">
    <location>
        <begin position="252"/>
        <end position="266"/>
    </location>
</feature>
<name>A0A176W2M5_MARPO</name>
<dbReference type="InterPro" id="IPR021109">
    <property type="entry name" value="Peptidase_aspartic_dom_sf"/>
</dbReference>
<feature type="region of interest" description="Disordered" evidence="1">
    <location>
        <begin position="1"/>
        <end position="73"/>
    </location>
</feature>
<proteinExistence type="predicted"/>
<dbReference type="Proteomes" id="UP000077202">
    <property type="component" value="Unassembled WGS sequence"/>
</dbReference>
<evidence type="ECO:0000256" key="1">
    <source>
        <dbReference type="SAM" id="MobiDB-lite"/>
    </source>
</evidence>
<feature type="region of interest" description="Disordered" evidence="1">
    <location>
        <begin position="245"/>
        <end position="266"/>
    </location>
</feature>
<feature type="region of interest" description="Disordered" evidence="1">
    <location>
        <begin position="99"/>
        <end position="126"/>
    </location>
</feature>
<dbReference type="EMBL" id="LVLJ01001945">
    <property type="protein sequence ID" value="OAE27280.1"/>
    <property type="molecule type" value="Genomic_DNA"/>
</dbReference>
<gene>
    <name evidence="2" type="ORF">AXG93_59s1250</name>
</gene>
<feature type="compositionally biased region" description="Polar residues" evidence="1">
    <location>
        <begin position="105"/>
        <end position="125"/>
    </location>
</feature>
<evidence type="ECO:0000313" key="3">
    <source>
        <dbReference type="Proteomes" id="UP000077202"/>
    </source>
</evidence>
<feature type="compositionally biased region" description="Basic and acidic residues" evidence="1">
    <location>
        <begin position="1"/>
        <end position="46"/>
    </location>
</feature>
<protein>
    <submittedName>
        <fullName evidence="2">Uncharacterized protein</fullName>
    </submittedName>
</protein>
<organism evidence="2 3">
    <name type="scientific">Marchantia polymorpha subsp. ruderalis</name>
    <dbReference type="NCBI Taxonomy" id="1480154"/>
    <lineage>
        <taxon>Eukaryota</taxon>
        <taxon>Viridiplantae</taxon>
        <taxon>Streptophyta</taxon>
        <taxon>Embryophyta</taxon>
        <taxon>Marchantiophyta</taxon>
        <taxon>Marchantiopsida</taxon>
        <taxon>Marchantiidae</taxon>
        <taxon>Marchantiales</taxon>
        <taxon>Marchantiaceae</taxon>
        <taxon>Marchantia</taxon>
    </lineage>
</organism>
<keyword evidence="3" id="KW-1185">Reference proteome</keyword>